<evidence type="ECO:0000313" key="5">
    <source>
        <dbReference type="EMBL" id="GMS99625.1"/>
    </source>
</evidence>
<organism evidence="5 6">
    <name type="scientific">Pristionchus entomophagus</name>
    <dbReference type="NCBI Taxonomy" id="358040"/>
    <lineage>
        <taxon>Eukaryota</taxon>
        <taxon>Metazoa</taxon>
        <taxon>Ecdysozoa</taxon>
        <taxon>Nematoda</taxon>
        <taxon>Chromadorea</taxon>
        <taxon>Rhabditida</taxon>
        <taxon>Rhabditina</taxon>
        <taxon>Diplogasteromorpha</taxon>
        <taxon>Diplogasteroidea</taxon>
        <taxon>Neodiplogasteridae</taxon>
        <taxon>Pristionchus</taxon>
    </lineage>
</organism>
<dbReference type="Pfam" id="PF01466">
    <property type="entry name" value="Skp1"/>
    <property type="match status" value="1"/>
</dbReference>
<protein>
    <recommendedName>
        <fullName evidence="7">Skp1-related protein</fullName>
    </recommendedName>
</protein>
<dbReference type="InterPro" id="IPR011333">
    <property type="entry name" value="SKP1/BTB/POZ_sf"/>
</dbReference>
<dbReference type="AlphaFoldDB" id="A0AAV5TYK4"/>
<proteinExistence type="inferred from homology"/>
<dbReference type="InterPro" id="IPR036296">
    <property type="entry name" value="SKP1-like_dim_sf"/>
</dbReference>
<evidence type="ECO:0000259" key="3">
    <source>
        <dbReference type="Pfam" id="PF01466"/>
    </source>
</evidence>
<dbReference type="InterPro" id="IPR001232">
    <property type="entry name" value="SKP1-like"/>
</dbReference>
<dbReference type="InterPro" id="IPR016073">
    <property type="entry name" value="Skp1_comp_POZ"/>
</dbReference>
<dbReference type="SUPFAM" id="SSF81382">
    <property type="entry name" value="Skp1 dimerisation domain-like"/>
    <property type="match status" value="1"/>
</dbReference>
<dbReference type="InterPro" id="IPR016072">
    <property type="entry name" value="Skp1_comp_dimer"/>
</dbReference>
<dbReference type="Pfam" id="PF03931">
    <property type="entry name" value="Skp1_POZ"/>
    <property type="match status" value="1"/>
</dbReference>
<dbReference type="EMBL" id="BTSX01000005">
    <property type="protein sequence ID" value="GMS99625.1"/>
    <property type="molecule type" value="Genomic_DNA"/>
</dbReference>
<feature type="domain" description="SKP1 component dimerisation" evidence="3">
    <location>
        <begin position="123"/>
        <end position="170"/>
    </location>
</feature>
<accession>A0AAV5TYK4</accession>
<reference evidence="5" key="1">
    <citation type="submission" date="2023-10" db="EMBL/GenBank/DDBJ databases">
        <title>Genome assembly of Pristionchus species.</title>
        <authorList>
            <person name="Yoshida K."/>
            <person name="Sommer R.J."/>
        </authorList>
    </citation>
    <scope>NUCLEOTIDE SEQUENCE</scope>
    <source>
        <strain evidence="5">RS0144</strain>
    </source>
</reference>
<dbReference type="InterPro" id="IPR016897">
    <property type="entry name" value="SKP1"/>
</dbReference>
<evidence type="ECO:0000256" key="1">
    <source>
        <dbReference type="ARBA" id="ARBA00009993"/>
    </source>
</evidence>
<dbReference type="Proteomes" id="UP001432027">
    <property type="component" value="Unassembled WGS sequence"/>
</dbReference>
<name>A0AAV5TYK4_9BILA</name>
<dbReference type="Gene3D" id="3.30.710.10">
    <property type="entry name" value="Potassium Channel Kv1.1, Chain A"/>
    <property type="match status" value="1"/>
</dbReference>
<dbReference type="PANTHER" id="PTHR11165">
    <property type="entry name" value="SKP1"/>
    <property type="match status" value="1"/>
</dbReference>
<keyword evidence="6" id="KW-1185">Reference proteome</keyword>
<dbReference type="SMART" id="SM00512">
    <property type="entry name" value="Skp1"/>
    <property type="match status" value="1"/>
</dbReference>
<evidence type="ECO:0000259" key="4">
    <source>
        <dbReference type="Pfam" id="PF03931"/>
    </source>
</evidence>
<comment type="caution">
    <text evidence="5">The sequence shown here is derived from an EMBL/GenBank/DDBJ whole genome shotgun (WGS) entry which is preliminary data.</text>
</comment>
<keyword evidence="2" id="KW-0833">Ubl conjugation pathway</keyword>
<gene>
    <name evidence="5" type="ORF">PENTCL1PPCAC_21800</name>
</gene>
<feature type="non-terminal residue" evidence="5">
    <location>
        <position position="1"/>
    </location>
</feature>
<evidence type="ECO:0008006" key="7">
    <source>
        <dbReference type="Google" id="ProtNLM"/>
    </source>
</evidence>
<comment type="similarity">
    <text evidence="1">Belongs to the SKP1 family.</text>
</comment>
<dbReference type="PIRSF" id="PIRSF028729">
    <property type="entry name" value="E3_ubiquit_lig_SCF_Skp"/>
    <property type="match status" value="1"/>
</dbReference>
<sequence length="172" mass="19546">RIYPLMRVTLTTSDGASVTVSRQLTKHSGFIEKAITDMAVDDNAVPLSAVAVDVDDATLKLVIEWLTEHRDDALPYPEKTDEERRADDIPAWDQAFVQKWDTKEDQQQTLYAVITAADKLDIKGLLDMTCKTLANKINGKTVEEMREILQLECDFTEEELAEIRKENAWCEN</sequence>
<evidence type="ECO:0000256" key="2">
    <source>
        <dbReference type="ARBA" id="ARBA00022786"/>
    </source>
</evidence>
<evidence type="ECO:0000313" key="6">
    <source>
        <dbReference type="Proteomes" id="UP001432027"/>
    </source>
</evidence>
<dbReference type="SUPFAM" id="SSF54695">
    <property type="entry name" value="POZ domain"/>
    <property type="match status" value="1"/>
</dbReference>
<feature type="domain" description="SKP1 component POZ" evidence="4">
    <location>
        <begin position="8"/>
        <end position="71"/>
    </location>
</feature>
<dbReference type="FunFam" id="3.30.710.10:FF:000026">
    <property type="entry name" value="E3 ubiquitin ligase complex SCF subunit"/>
    <property type="match status" value="1"/>
</dbReference>
<dbReference type="GO" id="GO:0006511">
    <property type="term" value="P:ubiquitin-dependent protein catabolic process"/>
    <property type="evidence" value="ECO:0007669"/>
    <property type="project" value="InterPro"/>
</dbReference>